<dbReference type="GO" id="GO:0008289">
    <property type="term" value="F:lipid binding"/>
    <property type="evidence" value="ECO:0007669"/>
    <property type="project" value="UniProtKB-KW"/>
</dbReference>
<dbReference type="InterPro" id="IPR003797">
    <property type="entry name" value="DegV"/>
</dbReference>
<dbReference type="OrthoDB" id="9760324at2"/>
<dbReference type="PANTHER" id="PTHR33434:SF2">
    <property type="entry name" value="FATTY ACID-BINDING PROTEIN TM_1468"/>
    <property type="match status" value="1"/>
</dbReference>
<proteinExistence type="predicted"/>
<accession>A0A212T5H7</accession>
<keyword evidence="1" id="KW-0446">Lipid-binding</keyword>
<evidence type="ECO:0000313" key="2">
    <source>
        <dbReference type="EMBL" id="SNC61269.1"/>
    </source>
</evidence>
<keyword evidence="3" id="KW-1185">Reference proteome</keyword>
<evidence type="ECO:0000256" key="1">
    <source>
        <dbReference type="ARBA" id="ARBA00023121"/>
    </source>
</evidence>
<protein>
    <submittedName>
        <fullName evidence="2">EDD domain protein, DegV family</fullName>
    </submittedName>
</protein>
<gene>
    <name evidence="2" type="ORF">SAMN05445756_0447</name>
</gene>
<dbReference type="Gene3D" id="3.30.1180.10">
    <property type="match status" value="1"/>
</dbReference>
<reference evidence="2 3" key="1">
    <citation type="submission" date="2017-06" db="EMBL/GenBank/DDBJ databases">
        <authorList>
            <person name="Kim H.J."/>
            <person name="Triplett B.A."/>
        </authorList>
    </citation>
    <scope>NUCLEOTIDE SEQUENCE [LARGE SCALE GENOMIC DNA]</scope>
    <source>
        <strain evidence="2 3">DSM 22179</strain>
    </source>
</reference>
<dbReference type="Gene3D" id="3.40.50.10170">
    <property type="match status" value="1"/>
</dbReference>
<dbReference type="AlphaFoldDB" id="A0A212T5H7"/>
<dbReference type="EMBL" id="FYEZ01000001">
    <property type="protein sequence ID" value="SNC61269.1"/>
    <property type="molecule type" value="Genomic_DNA"/>
</dbReference>
<name>A0A212T5H7_9MICO</name>
<dbReference type="InterPro" id="IPR043168">
    <property type="entry name" value="DegV_C"/>
</dbReference>
<dbReference type="InterPro" id="IPR050270">
    <property type="entry name" value="DegV_domain_contain"/>
</dbReference>
<dbReference type="RefSeq" id="WP_088817455.1">
    <property type="nucleotide sequence ID" value="NZ_FYEZ01000001.1"/>
</dbReference>
<dbReference type="Pfam" id="PF02645">
    <property type="entry name" value="DegV"/>
    <property type="match status" value="1"/>
</dbReference>
<dbReference type="Proteomes" id="UP000198122">
    <property type="component" value="Unassembled WGS sequence"/>
</dbReference>
<dbReference type="PANTHER" id="PTHR33434">
    <property type="entry name" value="DEGV DOMAIN-CONTAINING PROTEIN DR_1986-RELATED"/>
    <property type="match status" value="1"/>
</dbReference>
<dbReference type="SUPFAM" id="SSF82549">
    <property type="entry name" value="DAK1/DegV-like"/>
    <property type="match status" value="1"/>
</dbReference>
<organism evidence="2 3">
    <name type="scientific">Kytococcus aerolatus</name>
    <dbReference type="NCBI Taxonomy" id="592308"/>
    <lineage>
        <taxon>Bacteria</taxon>
        <taxon>Bacillati</taxon>
        <taxon>Actinomycetota</taxon>
        <taxon>Actinomycetes</taxon>
        <taxon>Micrococcales</taxon>
        <taxon>Kytococcaceae</taxon>
        <taxon>Kytococcus</taxon>
    </lineage>
</organism>
<dbReference type="PROSITE" id="PS51482">
    <property type="entry name" value="DEGV"/>
    <property type="match status" value="1"/>
</dbReference>
<dbReference type="NCBIfam" id="TIGR00762">
    <property type="entry name" value="DegV"/>
    <property type="match status" value="1"/>
</dbReference>
<sequence>MARTVALVTDSTADLATRSDLPAGRVGVVPLHVRIDGRSFREGEDLDGSRLAAALASRSTVSTASPGPADFETVWWEALQAGAREVVSVHLSGRLSSTVEVARATAARTGLPVHVVDSRSVSGGLAAAVLAGERAAAAGADGAAVVDLVERTARDTQVRFVVESLDQLRRGGRIGAAQAFVGTALAVKPLLQVTRDGGVDGWQKVRTLRAARQALVDWGQDSAADVADAVVDSIREGEFDEGSGVAVDVSIHHLDRPEVAEAMAAELRAVGDEVAVELCELGAVVGAHTGVGTVGIVVSPRVPGDPGRWALED</sequence>
<evidence type="ECO:0000313" key="3">
    <source>
        <dbReference type="Proteomes" id="UP000198122"/>
    </source>
</evidence>